<dbReference type="Gene3D" id="3.40.250.10">
    <property type="entry name" value="Rhodanese-like domain"/>
    <property type="match status" value="1"/>
</dbReference>
<dbReference type="EMBL" id="JH611190">
    <property type="protein sequence ID" value="EJP72571.1"/>
    <property type="molecule type" value="Genomic_DNA"/>
</dbReference>
<reference evidence="2 3" key="1">
    <citation type="journal article" date="2012" name="ISME J.">
        <title>Genomic insights to SAR86, an abundant and uncultivated marine bacterial lineage.</title>
        <authorList>
            <person name="Dupont C.L."/>
            <person name="Rusch D.B."/>
            <person name="Yooseph S."/>
            <person name="Lombardo M.J."/>
            <person name="Richter R.A."/>
            <person name="Valas R."/>
            <person name="Novotny M."/>
            <person name="Yee-Greenbaum J."/>
            <person name="Selengut J.D."/>
            <person name="Haft D.H."/>
            <person name="Halpern A.L."/>
            <person name="Lasken R.S."/>
            <person name="Nealson K."/>
            <person name="Friedman R."/>
            <person name="Venter J.C."/>
        </authorList>
    </citation>
    <scope>NUCLEOTIDE SEQUENCE [LARGE SCALE GENOMIC DNA]</scope>
</reference>
<accession>J5KIB7</accession>
<dbReference type="PANTHER" id="PTHR44086">
    <property type="entry name" value="THIOSULFATE SULFURTRANSFERASE RDL2, MITOCHONDRIAL-RELATED"/>
    <property type="match status" value="1"/>
</dbReference>
<evidence type="ECO:0000313" key="3">
    <source>
        <dbReference type="Proteomes" id="UP000010116"/>
    </source>
</evidence>
<dbReference type="PROSITE" id="PS50206">
    <property type="entry name" value="RHODANESE_3"/>
    <property type="match status" value="1"/>
</dbReference>
<protein>
    <submittedName>
        <fullName evidence="2">Rhodanese domain protein</fullName>
    </submittedName>
</protein>
<sequence length="124" mass="13673">MGHKTLIDMLSDANDIVKRLSFDDVNKLIESGNTLIIDVREESEVLAGRIKNSIHIPRGLIEFSFELGSPNNPGNANADTNLVFYCAGGYRSALAAETMYKMGFKNVFNAGGFNEWVERNGEIS</sequence>
<name>J5KIB7_9GAMM</name>
<dbReference type="HOGENOM" id="CLU_089574_6_2_6"/>
<evidence type="ECO:0000313" key="2">
    <source>
        <dbReference type="EMBL" id="EJP72571.1"/>
    </source>
</evidence>
<dbReference type="InterPro" id="IPR001763">
    <property type="entry name" value="Rhodanese-like_dom"/>
</dbReference>
<dbReference type="AlphaFoldDB" id="J5KIB7"/>
<dbReference type="SMART" id="SM00450">
    <property type="entry name" value="RHOD"/>
    <property type="match status" value="1"/>
</dbReference>
<evidence type="ECO:0000259" key="1">
    <source>
        <dbReference type="PROSITE" id="PS50206"/>
    </source>
</evidence>
<dbReference type="GO" id="GO:0004792">
    <property type="term" value="F:thiosulfate-cyanide sulfurtransferase activity"/>
    <property type="evidence" value="ECO:0007669"/>
    <property type="project" value="TreeGrafter"/>
</dbReference>
<dbReference type="InterPro" id="IPR036873">
    <property type="entry name" value="Rhodanese-like_dom_sf"/>
</dbReference>
<proteinExistence type="predicted"/>
<gene>
    <name evidence="2" type="ORF">NT02SARS_1011</name>
</gene>
<feature type="domain" description="Rhodanese" evidence="1">
    <location>
        <begin position="30"/>
        <end position="124"/>
    </location>
</feature>
<dbReference type="Proteomes" id="UP000010116">
    <property type="component" value="Unassembled WGS sequence"/>
</dbReference>
<dbReference type="Pfam" id="PF00581">
    <property type="entry name" value="Rhodanese"/>
    <property type="match status" value="1"/>
</dbReference>
<organism evidence="2 3">
    <name type="scientific">SAR86 cluster bacterium SAR86B</name>
    <dbReference type="NCBI Taxonomy" id="1123867"/>
    <lineage>
        <taxon>Bacteria</taxon>
        <taxon>Pseudomonadati</taxon>
        <taxon>Pseudomonadota</taxon>
        <taxon>Gammaproteobacteria</taxon>
        <taxon>SAR86 cluster</taxon>
    </lineage>
</organism>
<dbReference type="SUPFAM" id="SSF52821">
    <property type="entry name" value="Rhodanese/Cell cycle control phosphatase"/>
    <property type="match status" value="1"/>
</dbReference>
<dbReference type="PANTHER" id="PTHR44086:SF10">
    <property type="entry name" value="THIOSULFATE SULFURTRANSFERASE_RHODANESE-LIKE DOMAIN-CONTAINING PROTEIN 3"/>
    <property type="match status" value="1"/>
</dbReference>